<feature type="domain" description="Rhodanese" evidence="1">
    <location>
        <begin position="11"/>
        <end position="97"/>
    </location>
</feature>
<dbReference type="InterPro" id="IPR001763">
    <property type="entry name" value="Rhodanese-like_dom"/>
</dbReference>
<dbReference type="PANTHER" id="PTHR43031:SF1">
    <property type="entry name" value="PYRIDINE NUCLEOTIDE-DISULPHIDE OXIDOREDUCTASE"/>
    <property type="match status" value="1"/>
</dbReference>
<reference evidence="2 3" key="1">
    <citation type="submission" date="2023-10" db="EMBL/GenBank/DDBJ databases">
        <title>Microbacterium xanthum sp. nov., isolated from seaweed.</title>
        <authorList>
            <person name="Lee S.D."/>
        </authorList>
    </citation>
    <scope>NUCLEOTIDE SEQUENCE [LARGE SCALE GENOMIC DNA]</scope>
    <source>
        <strain evidence="2 3">KCTC 19124</strain>
    </source>
</reference>
<evidence type="ECO:0000313" key="2">
    <source>
        <dbReference type="EMBL" id="MDZ8162685.1"/>
    </source>
</evidence>
<dbReference type="SUPFAM" id="SSF52821">
    <property type="entry name" value="Rhodanese/Cell cycle control phosphatase"/>
    <property type="match status" value="1"/>
</dbReference>
<comment type="caution">
    <text evidence="2">The sequence shown here is derived from an EMBL/GenBank/DDBJ whole genome shotgun (WGS) entry which is preliminary data.</text>
</comment>
<keyword evidence="3" id="KW-1185">Reference proteome</keyword>
<name>A0ABU5N9C7_9MICO</name>
<dbReference type="SMART" id="SM00450">
    <property type="entry name" value="RHOD"/>
    <property type="match status" value="1"/>
</dbReference>
<dbReference type="Gene3D" id="3.40.250.10">
    <property type="entry name" value="Rhodanese-like domain"/>
    <property type="match status" value="1"/>
</dbReference>
<gene>
    <name evidence="2" type="ORF">R2Q92_12655</name>
</gene>
<dbReference type="InterPro" id="IPR036873">
    <property type="entry name" value="Rhodanese-like_dom_sf"/>
</dbReference>
<dbReference type="InterPro" id="IPR050229">
    <property type="entry name" value="GlpE_sulfurtransferase"/>
</dbReference>
<organism evidence="2 3">
    <name type="scientific">Microbacterium aquimaris</name>
    <dbReference type="NCBI Taxonomy" id="459816"/>
    <lineage>
        <taxon>Bacteria</taxon>
        <taxon>Bacillati</taxon>
        <taxon>Actinomycetota</taxon>
        <taxon>Actinomycetes</taxon>
        <taxon>Micrococcales</taxon>
        <taxon>Microbacteriaceae</taxon>
        <taxon>Microbacterium</taxon>
    </lineage>
</organism>
<evidence type="ECO:0000259" key="1">
    <source>
        <dbReference type="PROSITE" id="PS50206"/>
    </source>
</evidence>
<proteinExistence type="predicted"/>
<dbReference type="PROSITE" id="PS50206">
    <property type="entry name" value="RHODANESE_3"/>
    <property type="match status" value="1"/>
</dbReference>
<dbReference type="CDD" id="cd00158">
    <property type="entry name" value="RHOD"/>
    <property type="match status" value="1"/>
</dbReference>
<evidence type="ECO:0000313" key="3">
    <source>
        <dbReference type="Proteomes" id="UP001291912"/>
    </source>
</evidence>
<dbReference type="RefSeq" id="WP_194424168.1">
    <property type="nucleotide sequence ID" value="NZ_BAAAPT010000001.1"/>
</dbReference>
<sequence>MQTITVHELTERGSTPLIDVREPHEYAAGHVPGAVNIPMSAFGERLGELPDGAINVICELGGRSASIVQALEQRGYDATNVEGGTAEWIASGYPVER</sequence>
<accession>A0ABU5N9C7</accession>
<dbReference type="InterPro" id="IPR001307">
    <property type="entry name" value="Thiosulphate_STrfase_CS"/>
</dbReference>
<dbReference type="PANTHER" id="PTHR43031">
    <property type="entry name" value="FAD-DEPENDENT OXIDOREDUCTASE"/>
    <property type="match status" value="1"/>
</dbReference>
<dbReference type="PROSITE" id="PS00380">
    <property type="entry name" value="RHODANESE_1"/>
    <property type="match status" value="1"/>
</dbReference>
<dbReference type="EMBL" id="JAWJYN010000003">
    <property type="protein sequence ID" value="MDZ8162685.1"/>
    <property type="molecule type" value="Genomic_DNA"/>
</dbReference>
<protein>
    <submittedName>
        <fullName evidence="2">Rhodanese-like domain-containing protein</fullName>
    </submittedName>
</protein>
<dbReference type="Proteomes" id="UP001291912">
    <property type="component" value="Unassembled WGS sequence"/>
</dbReference>
<dbReference type="Pfam" id="PF00581">
    <property type="entry name" value="Rhodanese"/>
    <property type="match status" value="1"/>
</dbReference>